<evidence type="ECO:0000313" key="3">
    <source>
        <dbReference type="Proteomes" id="UP000668572"/>
    </source>
</evidence>
<protein>
    <submittedName>
        <fullName evidence="2">Nuclear transport factor 2 family protein</fullName>
    </submittedName>
</protein>
<feature type="domain" description="SnoaL-like" evidence="1">
    <location>
        <begin position="50"/>
        <end position="147"/>
    </location>
</feature>
<gene>
    <name evidence="2" type="ORF">J7405_21220</name>
</gene>
<dbReference type="InterPro" id="IPR032710">
    <property type="entry name" value="NTF2-like_dom_sf"/>
</dbReference>
<name>A0A0W7YR16_XANMN</name>
<dbReference type="AlphaFoldDB" id="A0A0W7YR16"/>
<dbReference type="RefSeq" id="WP_017159857.1">
    <property type="nucleotide sequence ID" value="NZ_CP083575.1"/>
</dbReference>
<sequence>MAITCENSAELSLDDKRNNANMVAAMKASRMAANATRKAAKNPKALQSVVNALITATNAFDVAAVLALFAEDGMIDDPSTGHVFIGKCGIQRYIDEYFVGYNTSTRLLTVRMMGTNQVRVRVDFTGDFGHEIGMLLIRIDSDGLIVRIDAALE</sequence>
<evidence type="ECO:0000313" key="2">
    <source>
        <dbReference type="EMBL" id="MBO9762008.1"/>
    </source>
</evidence>
<dbReference type="InterPro" id="IPR037401">
    <property type="entry name" value="SnoaL-like"/>
</dbReference>
<proteinExistence type="predicted"/>
<dbReference type="Pfam" id="PF12680">
    <property type="entry name" value="SnoaL_2"/>
    <property type="match status" value="1"/>
</dbReference>
<accession>A0A0W7YR16</accession>
<dbReference type="Gene3D" id="3.10.450.50">
    <property type="match status" value="1"/>
</dbReference>
<dbReference type="EMBL" id="JAGHXW010000106">
    <property type="protein sequence ID" value="MBO9762008.1"/>
    <property type="molecule type" value="Genomic_DNA"/>
</dbReference>
<evidence type="ECO:0000259" key="1">
    <source>
        <dbReference type="Pfam" id="PF12680"/>
    </source>
</evidence>
<dbReference type="SUPFAM" id="SSF54427">
    <property type="entry name" value="NTF2-like"/>
    <property type="match status" value="1"/>
</dbReference>
<reference evidence="2" key="1">
    <citation type="submission" date="2021-03" db="EMBL/GenBank/DDBJ databases">
        <title>Molecular characterization of Xanthomonas species pathogenic on Araceae and the development of a triplex TaqMan assay for detection of X. phaseoli pv. dieffenbachiae.</title>
        <authorList>
            <person name="Van Der Wolf J."/>
            <person name="Krijger M."/>
            <person name="Mendes O."/>
            <person name="Brankovics B."/>
            <person name="Bonants P."/>
            <person name="Meekes E."/>
        </authorList>
    </citation>
    <scope>NUCLEOTIDE SEQUENCE</scope>
    <source>
        <strain evidence="2">NBC1264</strain>
    </source>
</reference>
<comment type="caution">
    <text evidence="2">The sequence shown here is derived from an EMBL/GenBank/DDBJ whole genome shotgun (WGS) entry which is preliminary data.</text>
</comment>
<organism evidence="2 3">
    <name type="scientific">Xanthomonas manihotis</name>
    <dbReference type="NCBI Taxonomy" id="43353"/>
    <lineage>
        <taxon>Bacteria</taxon>
        <taxon>Pseudomonadati</taxon>
        <taxon>Pseudomonadota</taxon>
        <taxon>Gammaproteobacteria</taxon>
        <taxon>Lysobacterales</taxon>
        <taxon>Lysobacteraceae</taxon>
        <taxon>Xanthomonas</taxon>
    </lineage>
</organism>
<dbReference type="Proteomes" id="UP000668572">
    <property type="component" value="Unassembled WGS sequence"/>
</dbReference>